<dbReference type="Gene3D" id="2.60.120.200">
    <property type="match status" value="1"/>
</dbReference>
<reference evidence="2" key="1">
    <citation type="journal article" date="2022" name="IScience">
        <title>Evolution of zygomycete secretomes and the origins of terrestrial fungal ecologies.</title>
        <authorList>
            <person name="Chang Y."/>
            <person name="Wang Y."/>
            <person name="Mondo S."/>
            <person name="Ahrendt S."/>
            <person name="Andreopoulos W."/>
            <person name="Barry K."/>
            <person name="Beard J."/>
            <person name="Benny G.L."/>
            <person name="Blankenship S."/>
            <person name="Bonito G."/>
            <person name="Cuomo C."/>
            <person name="Desiro A."/>
            <person name="Gervers K.A."/>
            <person name="Hundley H."/>
            <person name="Kuo A."/>
            <person name="LaButti K."/>
            <person name="Lang B.F."/>
            <person name="Lipzen A."/>
            <person name="O'Donnell K."/>
            <person name="Pangilinan J."/>
            <person name="Reynolds N."/>
            <person name="Sandor L."/>
            <person name="Smith M.E."/>
            <person name="Tsang A."/>
            <person name="Grigoriev I.V."/>
            <person name="Stajich J.E."/>
            <person name="Spatafora J.W."/>
        </authorList>
    </citation>
    <scope>NUCLEOTIDE SEQUENCE</scope>
    <source>
        <strain evidence="2">RSA 2281</strain>
    </source>
</reference>
<sequence>MTAKYVTFESKKPSSLWQLQDTYQGSSFFNGFEFFHDPDPTHGFVNYVDQRTAIDKNLIQIQQETNDVLIKVDNHTVITPQDPIQGRNSVRISSLTTFEDNGLFLFDIEHMPTGCGTWPALWLLGPDWPHGGEVDIIEGVNLQSDNIMTLHTTTGCKQPPYVQQTGHTLTDNCAIDAPNQGANQGCSVEDDGPSPSFGAGFNLNGGGVFAVQWTPENGFQLWFFGRDSIPHDIQLSLLQETHLPNPNEWGTPTAQFPFDPNYCSPRFFKQLKIILNTTFCGDWAGNPVIYKNSTCPGKDCTDFVRNNPEKFSEAYWKIRGMKVYTKQQEEEYDSF</sequence>
<evidence type="ECO:0000313" key="3">
    <source>
        <dbReference type="Proteomes" id="UP001209540"/>
    </source>
</evidence>
<dbReference type="PANTHER" id="PTHR10963:SF24">
    <property type="entry name" value="GLYCOSIDASE C21B10.07-RELATED"/>
    <property type="match status" value="1"/>
</dbReference>
<accession>A0AAD5K6N3</accession>
<dbReference type="InterPro" id="IPR050546">
    <property type="entry name" value="Glycosyl_Hydrlase_16"/>
</dbReference>
<protein>
    <submittedName>
        <fullName evidence="2">Beta-1,3-1,4-glucanase</fullName>
    </submittedName>
</protein>
<evidence type="ECO:0000259" key="1">
    <source>
        <dbReference type="PROSITE" id="PS51762"/>
    </source>
</evidence>
<dbReference type="Pfam" id="PF26113">
    <property type="entry name" value="GH16_XgeA"/>
    <property type="match status" value="1"/>
</dbReference>
<dbReference type="EMBL" id="JAIXMP010000006">
    <property type="protein sequence ID" value="KAI9271762.1"/>
    <property type="molecule type" value="Genomic_DNA"/>
</dbReference>
<proteinExistence type="predicted"/>
<dbReference type="CDD" id="cd02181">
    <property type="entry name" value="GH16_fungal_Lam16A_glucanase"/>
    <property type="match status" value="1"/>
</dbReference>
<dbReference type="InterPro" id="IPR013320">
    <property type="entry name" value="ConA-like_dom_sf"/>
</dbReference>
<dbReference type="AlphaFoldDB" id="A0AAD5K6N3"/>
<dbReference type="PROSITE" id="PS51762">
    <property type="entry name" value="GH16_2"/>
    <property type="match status" value="1"/>
</dbReference>
<dbReference type="GO" id="GO:0009251">
    <property type="term" value="P:glucan catabolic process"/>
    <property type="evidence" value="ECO:0007669"/>
    <property type="project" value="TreeGrafter"/>
</dbReference>
<reference evidence="2" key="2">
    <citation type="submission" date="2023-02" db="EMBL/GenBank/DDBJ databases">
        <authorList>
            <consortium name="DOE Joint Genome Institute"/>
            <person name="Mondo S.J."/>
            <person name="Chang Y."/>
            <person name="Wang Y."/>
            <person name="Ahrendt S."/>
            <person name="Andreopoulos W."/>
            <person name="Barry K."/>
            <person name="Beard J."/>
            <person name="Benny G.L."/>
            <person name="Blankenship S."/>
            <person name="Bonito G."/>
            <person name="Cuomo C."/>
            <person name="Desiro A."/>
            <person name="Gervers K.A."/>
            <person name="Hundley H."/>
            <person name="Kuo A."/>
            <person name="LaButti K."/>
            <person name="Lang B.F."/>
            <person name="Lipzen A."/>
            <person name="O'Donnell K."/>
            <person name="Pangilinan J."/>
            <person name="Reynolds N."/>
            <person name="Sandor L."/>
            <person name="Smith M.W."/>
            <person name="Tsang A."/>
            <person name="Grigoriev I.V."/>
            <person name="Stajich J.E."/>
            <person name="Spatafora J.W."/>
        </authorList>
    </citation>
    <scope>NUCLEOTIDE SEQUENCE</scope>
    <source>
        <strain evidence="2">RSA 2281</strain>
    </source>
</reference>
<dbReference type="InterPro" id="IPR000757">
    <property type="entry name" value="Beta-glucanase-like"/>
</dbReference>
<feature type="domain" description="GH16" evidence="1">
    <location>
        <begin position="32"/>
        <end position="292"/>
    </location>
</feature>
<dbReference type="GO" id="GO:0004553">
    <property type="term" value="F:hydrolase activity, hydrolyzing O-glycosyl compounds"/>
    <property type="evidence" value="ECO:0007669"/>
    <property type="project" value="InterPro"/>
</dbReference>
<evidence type="ECO:0000313" key="2">
    <source>
        <dbReference type="EMBL" id="KAI9271762.1"/>
    </source>
</evidence>
<name>A0AAD5K6N3_9FUNG</name>
<comment type="caution">
    <text evidence="2">The sequence shown here is derived from an EMBL/GenBank/DDBJ whole genome shotgun (WGS) entry which is preliminary data.</text>
</comment>
<gene>
    <name evidence="2" type="ORF">BDA99DRAFT_594957</name>
</gene>
<dbReference type="SUPFAM" id="SSF49899">
    <property type="entry name" value="Concanavalin A-like lectins/glucanases"/>
    <property type="match status" value="1"/>
</dbReference>
<dbReference type="Proteomes" id="UP001209540">
    <property type="component" value="Unassembled WGS sequence"/>
</dbReference>
<dbReference type="PANTHER" id="PTHR10963">
    <property type="entry name" value="GLYCOSYL HYDROLASE-RELATED"/>
    <property type="match status" value="1"/>
</dbReference>
<organism evidence="2 3">
    <name type="scientific">Phascolomyces articulosus</name>
    <dbReference type="NCBI Taxonomy" id="60185"/>
    <lineage>
        <taxon>Eukaryota</taxon>
        <taxon>Fungi</taxon>
        <taxon>Fungi incertae sedis</taxon>
        <taxon>Mucoromycota</taxon>
        <taxon>Mucoromycotina</taxon>
        <taxon>Mucoromycetes</taxon>
        <taxon>Mucorales</taxon>
        <taxon>Lichtheimiaceae</taxon>
        <taxon>Phascolomyces</taxon>
    </lineage>
</organism>
<keyword evidence="3" id="KW-1185">Reference proteome</keyword>